<organism evidence="2 3">
    <name type="scientific">Desulfonispora thiosulfatigenes DSM 11270</name>
    <dbReference type="NCBI Taxonomy" id="656914"/>
    <lineage>
        <taxon>Bacteria</taxon>
        <taxon>Bacillati</taxon>
        <taxon>Bacillota</taxon>
        <taxon>Clostridia</taxon>
        <taxon>Eubacteriales</taxon>
        <taxon>Peptococcaceae</taxon>
        <taxon>Desulfonispora</taxon>
    </lineage>
</organism>
<name>A0A1W1VP70_DESTI</name>
<gene>
    <name evidence="2" type="ORF">SAMN00017405_0285</name>
</gene>
<sequence>MLEKILDEVLTHHKGKFFGILIGLLFSVLVISVGLLETIFIAVCIYIGFVVGKRVDQNESFYSIIDKVFRERH</sequence>
<dbReference type="Pfam" id="PF10031">
    <property type="entry name" value="DUF2273"/>
    <property type="match status" value="1"/>
</dbReference>
<proteinExistence type="predicted"/>
<keyword evidence="3" id="KW-1185">Reference proteome</keyword>
<keyword evidence="1" id="KW-0472">Membrane</keyword>
<dbReference type="RefSeq" id="WP_144015902.1">
    <property type="nucleotide sequence ID" value="NZ_FWWT01000022.1"/>
</dbReference>
<evidence type="ECO:0000313" key="3">
    <source>
        <dbReference type="Proteomes" id="UP000192731"/>
    </source>
</evidence>
<dbReference type="Proteomes" id="UP000192731">
    <property type="component" value="Unassembled WGS sequence"/>
</dbReference>
<keyword evidence="1" id="KW-0812">Transmembrane</keyword>
<dbReference type="EMBL" id="FWWT01000022">
    <property type="protein sequence ID" value="SMB94861.1"/>
    <property type="molecule type" value="Genomic_DNA"/>
</dbReference>
<dbReference type="STRING" id="656914.SAMN00017405_0285"/>
<feature type="transmembrane region" description="Helical" evidence="1">
    <location>
        <begin position="20"/>
        <end position="51"/>
    </location>
</feature>
<evidence type="ECO:0000256" key="1">
    <source>
        <dbReference type="SAM" id="Phobius"/>
    </source>
</evidence>
<dbReference type="InterPro" id="IPR018730">
    <property type="entry name" value="DUF2273"/>
</dbReference>
<accession>A0A1W1VP70</accession>
<dbReference type="AlphaFoldDB" id="A0A1W1VP70"/>
<dbReference type="OrthoDB" id="1727295at2"/>
<reference evidence="2 3" key="1">
    <citation type="submission" date="2017-04" db="EMBL/GenBank/DDBJ databases">
        <authorList>
            <person name="Afonso C.L."/>
            <person name="Miller P.J."/>
            <person name="Scott M.A."/>
            <person name="Spackman E."/>
            <person name="Goraichik I."/>
            <person name="Dimitrov K.M."/>
            <person name="Suarez D.L."/>
            <person name="Swayne D.E."/>
        </authorList>
    </citation>
    <scope>NUCLEOTIDE SEQUENCE [LARGE SCALE GENOMIC DNA]</scope>
    <source>
        <strain evidence="2 3">DSM 11270</strain>
    </source>
</reference>
<evidence type="ECO:0000313" key="2">
    <source>
        <dbReference type="EMBL" id="SMB94861.1"/>
    </source>
</evidence>
<protein>
    <submittedName>
        <fullName evidence="2">Small integral membrane protein</fullName>
    </submittedName>
</protein>
<keyword evidence="1" id="KW-1133">Transmembrane helix</keyword>